<evidence type="ECO:0000313" key="15">
    <source>
        <dbReference type="EMBL" id="CAL7938686.1"/>
    </source>
</evidence>
<keyword evidence="6" id="KW-0999">Mitochondrion inner membrane</keyword>
<dbReference type="EMBL" id="CAXAJV020001289">
    <property type="protein sequence ID" value="CAL7938686.1"/>
    <property type="molecule type" value="Genomic_DNA"/>
</dbReference>
<feature type="repeat" description="Solcar" evidence="12">
    <location>
        <begin position="12"/>
        <end position="99"/>
    </location>
</feature>
<evidence type="ECO:0000256" key="1">
    <source>
        <dbReference type="ARBA" id="ARBA00004448"/>
    </source>
</evidence>
<dbReference type="PANTHER" id="PTHR45758">
    <property type="entry name" value="MITOFERRIN-1-RELATED"/>
    <property type="match status" value="1"/>
</dbReference>
<evidence type="ECO:0000256" key="13">
    <source>
        <dbReference type="RuleBase" id="RU000488"/>
    </source>
</evidence>
<comment type="subcellular location">
    <subcellularLocation>
        <location evidence="1">Mitochondrion inner membrane</location>
        <topology evidence="1">Multi-pass membrane protein</topology>
    </subcellularLocation>
</comment>
<evidence type="ECO:0008006" key="17">
    <source>
        <dbReference type="Google" id="ProtNLM"/>
    </source>
</evidence>
<keyword evidence="8" id="KW-0408">Iron</keyword>
<name>A0ABP1NGM2_XYLVO</name>
<evidence type="ECO:0000256" key="8">
    <source>
        <dbReference type="ARBA" id="ARBA00023004"/>
    </source>
</evidence>
<dbReference type="Gene3D" id="1.50.40.10">
    <property type="entry name" value="Mitochondrial carrier domain"/>
    <property type="match status" value="1"/>
</dbReference>
<keyword evidence="16" id="KW-1185">Reference proteome</keyword>
<keyword evidence="5 12" id="KW-0812">Transmembrane</keyword>
<reference evidence="15 16" key="1">
    <citation type="submission" date="2024-08" db="EMBL/GenBank/DDBJ databases">
        <authorList>
            <person name="Will J Nash"/>
            <person name="Angela Man"/>
            <person name="Seanna McTaggart"/>
            <person name="Kendall Baker"/>
            <person name="Tom Barker"/>
            <person name="Leah Catchpole"/>
            <person name="Alex Durrant"/>
            <person name="Karim Gharbi"/>
            <person name="Naomi Irish"/>
            <person name="Gemy Kaithakottil"/>
            <person name="Debby Ku"/>
            <person name="Aaliyah Providence"/>
            <person name="Felix Shaw"/>
            <person name="David Swarbreck"/>
            <person name="Chris Watkins"/>
            <person name="Ann M. McCartney"/>
            <person name="Giulio Formenti"/>
            <person name="Alice Mouton"/>
            <person name="Noel Vella"/>
            <person name="Bjorn M von Reumont"/>
            <person name="Adriana Vella"/>
            <person name="Wilfried Haerty"/>
        </authorList>
    </citation>
    <scope>NUCLEOTIDE SEQUENCE [LARGE SCALE GENOMIC DNA]</scope>
</reference>
<protein>
    <recommendedName>
        <fullName evidence="17">Mitoferrin-1</fullName>
    </recommendedName>
</protein>
<evidence type="ECO:0000313" key="16">
    <source>
        <dbReference type="Proteomes" id="UP001642520"/>
    </source>
</evidence>
<evidence type="ECO:0000256" key="6">
    <source>
        <dbReference type="ARBA" id="ARBA00022792"/>
    </source>
</evidence>
<dbReference type="InterPro" id="IPR018108">
    <property type="entry name" value="MCP_transmembrane"/>
</dbReference>
<feature type="repeat" description="Solcar" evidence="12">
    <location>
        <begin position="200"/>
        <end position="285"/>
    </location>
</feature>
<evidence type="ECO:0000256" key="2">
    <source>
        <dbReference type="ARBA" id="ARBA00006375"/>
    </source>
</evidence>
<keyword evidence="3 13" id="KW-0813">Transport</keyword>
<evidence type="ECO:0000256" key="4">
    <source>
        <dbReference type="ARBA" id="ARBA00022496"/>
    </source>
</evidence>
<keyword evidence="10" id="KW-0496">Mitochondrion</keyword>
<accession>A0ABP1NGM2</accession>
<keyword evidence="11 12" id="KW-0472">Membrane</keyword>
<feature type="compositionally biased region" description="Polar residues" evidence="14">
    <location>
        <begin position="306"/>
        <end position="318"/>
    </location>
</feature>
<evidence type="ECO:0000256" key="11">
    <source>
        <dbReference type="ARBA" id="ARBA00023136"/>
    </source>
</evidence>
<organism evidence="15 16">
    <name type="scientific">Xylocopa violacea</name>
    <name type="common">Violet carpenter bee</name>
    <name type="synonym">Apis violacea</name>
    <dbReference type="NCBI Taxonomy" id="135666"/>
    <lineage>
        <taxon>Eukaryota</taxon>
        <taxon>Metazoa</taxon>
        <taxon>Ecdysozoa</taxon>
        <taxon>Arthropoda</taxon>
        <taxon>Hexapoda</taxon>
        <taxon>Insecta</taxon>
        <taxon>Pterygota</taxon>
        <taxon>Neoptera</taxon>
        <taxon>Endopterygota</taxon>
        <taxon>Hymenoptera</taxon>
        <taxon>Apocrita</taxon>
        <taxon>Aculeata</taxon>
        <taxon>Apoidea</taxon>
        <taxon>Anthophila</taxon>
        <taxon>Apidae</taxon>
        <taxon>Xylocopa</taxon>
        <taxon>Xylocopa</taxon>
    </lineage>
</organism>
<evidence type="ECO:0000256" key="10">
    <source>
        <dbReference type="ARBA" id="ARBA00023128"/>
    </source>
</evidence>
<dbReference type="Proteomes" id="UP001642520">
    <property type="component" value="Unassembled WGS sequence"/>
</dbReference>
<feature type="region of interest" description="Disordered" evidence="14">
    <location>
        <begin position="293"/>
        <end position="318"/>
    </location>
</feature>
<dbReference type="SUPFAM" id="SSF103506">
    <property type="entry name" value="Mitochondrial carrier"/>
    <property type="match status" value="1"/>
</dbReference>
<evidence type="ECO:0000256" key="9">
    <source>
        <dbReference type="ARBA" id="ARBA00023065"/>
    </source>
</evidence>
<keyword evidence="4" id="KW-0410">Iron transport</keyword>
<feature type="repeat" description="Solcar" evidence="12">
    <location>
        <begin position="109"/>
        <end position="193"/>
    </location>
</feature>
<comment type="similarity">
    <text evidence="2 13">Belongs to the mitochondrial carrier (TC 2.A.29) family.</text>
</comment>
<dbReference type="Pfam" id="PF00153">
    <property type="entry name" value="Mito_carr"/>
    <property type="match status" value="3"/>
</dbReference>
<evidence type="ECO:0000256" key="12">
    <source>
        <dbReference type="PROSITE-ProRule" id="PRU00282"/>
    </source>
</evidence>
<dbReference type="PROSITE" id="PS50920">
    <property type="entry name" value="SOLCAR"/>
    <property type="match status" value="3"/>
</dbReference>
<gene>
    <name evidence="15" type="ORF">XYLVIOL_LOCUS3430</name>
</gene>
<keyword evidence="9" id="KW-0406">Ion transport</keyword>
<evidence type="ECO:0000256" key="14">
    <source>
        <dbReference type="SAM" id="MobiDB-lite"/>
    </source>
</evidence>
<dbReference type="InterPro" id="IPR023395">
    <property type="entry name" value="MCP_dom_sf"/>
</dbReference>
<evidence type="ECO:0000256" key="5">
    <source>
        <dbReference type="ARBA" id="ARBA00022692"/>
    </source>
</evidence>
<keyword evidence="7" id="KW-1133">Transmembrane helix</keyword>
<proteinExistence type="inferred from homology"/>
<comment type="caution">
    <text evidence="15">The sequence shown here is derived from an EMBL/GenBank/DDBJ whole genome shotgun (WGS) entry which is preliminary data.</text>
</comment>
<dbReference type="PANTHER" id="PTHR45758:SF20">
    <property type="entry name" value="MITOFERRIN-2"/>
    <property type="match status" value="1"/>
</dbReference>
<evidence type="ECO:0000256" key="3">
    <source>
        <dbReference type="ARBA" id="ARBA00022448"/>
    </source>
</evidence>
<sequence length="342" mass="37446">MNAEVYETLPTSSVAVHMTAGAFAGIMEHCVMYPLDSVKTRMQTLTPGSSSGDGIGSVFSRMVRQEGVLRPIRGMSAMVVGAGPAHALYFSCYEFVKNKLLSSKVHSELNLAAYGTAGCVATLLHDGVMNPAEVVKQRLQMYNSPYRDVVTCITNIYKNEGVFAFYRSYTTQLAMNVPFQMIHFITYEIAQAFTNPDHGYNPLAHMTSGALAGAVAAAVTTPLDVCKTVLNTQSGVHAQGMVDALKKVYRFGGLRGYFRGLNARVLYQIPATTICWSTYEFFKYILHEKQDDGYRGPEVDNDSPVGINQNQGSPSKSSRFQDMSVYLNKNAPTTVLLDVTTS</sequence>
<evidence type="ECO:0000256" key="7">
    <source>
        <dbReference type="ARBA" id="ARBA00022989"/>
    </source>
</evidence>